<gene>
    <name evidence="1" type="ORF">STEHIDRAFT_126294</name>
</gene>
<reference evidence="2" key="1">
    <citation type="journal article" date="2012" name="Science">
        <title>The Paleozoic origin of enzymatic lignin decomposition reconstructed from 31 fungal genomes.</title>
        <authorList>
            <person name="Floudas D."/>
            <person name="Binder M."/>
            <person name="Riley R."/>
            <person name="Barry K."/>
            <person name="Blanchette R.A."/>
            <person name="Henrissat B."/>
            <person name="Martinez A.T."/>
            <person name="Otillar R."/>
            <person name="Spatafora J.W."/>
            <person name="Yadav J.S."/>
            <person name="Aerts A."/>
            <person name="Benoit I."/>
            <person name="Boyd A."/>
            <person name="Carlson A."/>
            <person name="Copeland A."/>
            <person name="Coutinho P.M."/>
            <person name="de Vries R.P."/>
            <person name="Ferreira P."/>
            <person name="Findley K."/>
            <person name="Foster B."/>
            <person name="Gaskell J."/>
            <person name="Glotzer D."/>
            <person name="Gorecki P."/>
            <person name="Heitman J."/>
            <person name="Hesse C."/>
            <person name="Hori C."/>
            <person name="Igarashi K."/>
            <person name="Jurgens J.A."/>
            <person name="Kallen N."/>
            <person name="Kersten P."/>
            <person name="Kohler A."/>
            <person name="Kuees U."/>
            <person name="Kumar T.K.A."/>
            <person name="Kuo A."/>
            <person name="LaButti K."/>
            <person name="Larrondo L.F."/>
            <person name="Lindquist E."/>
            <person name="Ling A."/>
            <person name="Lombard V."/>
            <person name="Lucas S."/>
            <person name="Lundell T."/>
            <person name="Martin R."/>
            <person name="McLaughlin D.J."/>
            <person name="Morgenstern I."/>
            <person name="Morin E."/>
            <person name="Murat C."/>
            <person name="Nagy L.G."/>
            <person name="Nolan M."/>
            <person name="Ohm R.A."/>
            <person name="Patyshakuliyeva A."/>
            <person name="Rokas A."/>
            <person name="Ruiz-Duenas F.J."/>
            <person name="Sabat G."/>
            <person name="Salamov A."/>
            <person name="Samejima M."/>
            <person name="Schmutz J."/>
            <person name="Slot J.C."/>
            <person name="St John F."/>
            <person name="Stenlid J."/>
            <person name="Sun H."/>
            <person name="Sun S."/>
            <person name="Syed K."/>
            <person name="Tsang A."/>
            <person name="Wiebenga A."/>
            <person name="Young D."/>
            <person name="Pisabarro A."/>
            <person name="Eastwood D.C."/>
            <person name="Martin F."/>
            <person name="Cullen D."/>
            <person name="Grigoriev I.V."/>
            <person name="Hibbett D.S."/>
        </authorList>
    </citation>
    <scope>NUCLEOTIDE SEQUENCE [LARGE SCALE GENOMIC DNA]</scope>
    <source>
        <strain evidence="2">FP-91666</strain>
    </source>
</reference>
<dbReference type="GeneID" id="18797736"/>
<proteinExistence type="predicted"/>
<dbReference type="EMBL" id="JH687400">
    <property type="protein sequence ID" value="EIM80037.1"/>
    <property type="molecule type" value="Genomic_DNA"/>
</dbReference>
<name>R7S0H2_STEHR</name>
<sequence>MWERKLVVWESGEVKGRALLASVAIAQTDGIVTAVPARTEITHKKWCAVFVEVA</sequence>
<dbReference type="RefSeq" id="XP_007311016.1">
    <property type="nucleotide sequence ID" value="XM_007310954.1"/>
</dbReference>
<dbReference type="AlphaFoldDB" id="R7S0H2"/>
<evidence type="ECO:0000313" key="2">
    <source>
        <dbReference type="Proteomes" id="UP000053927"/>
    </source>
</evidence>
<keyword evidence="2" id="KW-1185">Reference proteome</keyword>
<dbReference type="KEGG" id="shs:STEHIDRAFT_126294"/>
<protein>
    <submittedName>
        <fullName evidence="1">Uncharacterized protein</fullName>
    </submittedName>
</protein>
<organism evidence="1 2">
    <name type="scientific">Stereum hirsutum (strain FP-91666)</name>
    <name type="common">White-rot fungus</name>
    <dbReference type="NCBI Taxonomy" id="721885"/>
    <lineage>
        <taxon>Eukaryota</taxon>
        <taxon>Fungi</taxon>
        <taxon>Dikarya</taxon>
        <taxon>Basidiomycota</taxon>
        <taxon>Agaricomycotina</taxon>
        <taxon>Agaricomycetes</taxon>
        <taxon>Russulales</taxon>
        <taxon>Stereaceae</taxon>
        <taxon>Stereum</taxon>
    </lineage>
</organism>
<accession>R7S0H2</accession>
<dbReference type="Proteomes" id="UP000053927">
    <property type="component" value="Unassembled WGS sequence"/>
</dbReference>
<evidence type="ECO:0000313" key="1">
    <source>
        <dbReference type="EMBL" id="EIM80037.1"/>
    </source>
</evidence>